<dbReference type="PANTHER" id="PTHR45631">
    <property type="entry name" value="OS07G0107800 PROTEIN-RELATED"/>
    <property type="match status" value="1"/>
</dbReference>
<dbReference type="InterPro" id="IPR001245">
    <property type="entry name" value="Ser-Thr/Tyr_kinase_cat_dom"/>
</dbReference>
<reference evidence="2 3" key="1">
    <citation type="journal article" date="2019" name="Nat. Plants">
        <title>Genome sequencing of Musa balbisiana reveals subgenome evolution and function divergence in polyploid bananas.</title>
        <authorList>
            <person name="Yao X."/>
        </authorList>
    </citation>
    <scope>NUCLEOTIDE SEQUENCE [LARGE SCALE GENOMIC DNA]</scope>
    <source>
        <strain evidence="3">cv. DH-PKW</strain>
        <tissue evidence="2">Leaves</tissue>
    </source>
</reference>
<accession>A0A4S8JER7</accession>
<name>A0A4S8JER7_MUSBA</name>
<dbReference type="InterPro" id="IPR011009">
    <property type="entry name" value="Kinase-like_dom_sf"/>
</dbReference>
<dbReference type="GO" id="GO:0005524">
    <property type="term" value="F:ATP binding"/>
    <property type="evidence" value="ECO:0007669"/>
    <property type="project" value="InterPro"/>
</dbReference>
<dbReference type="Pfam" id="PF07714">
    <property type="entry name" value="PK_Tyr_Ser-Thr"/>
    <property type="match status" value="1"/>
</dbReference>
<feature type="domain" description="Protein kinase" evidence="1">
    <location>
        <begin position="33"/>
        <end position="126"/>
    </location>
</feature>
<dbReference type="SUPFAM" id="SSF56112">
    <property type="entry name" value="Protein kinase-like (PK-like)"/>
    <property type="match status" value="1"/>
</dbReference>
<organism evidence="2 3">
    <name type="scientific">Musa balbisiana</name>
    <name type="common">Banana</name>
    <dbReference type="NCBI Taxonomy" id="52838"/>
    <lineage>
        <taxon>Eukaryota</taxon>
        <taxon>Viridiplantae</taxon>
        <taxon>Streptophyta</taxon>
        <taxon>Embryophyta</taxon>
        <taxon>Tracheophyta</taxon>
        <taxon>Spermatophyta</taxon>
        <taxon>Magnoliopsida</taxon>
        <taxon>Liliopsida</taxon>
        <taxon>Zingiberales</taxon>
        <taxon>Musaceae</taxon>
        <taxon>Musa</taxon>
    </lineage>
</organism>
<proteinExistence type="predicted"/>
<protein>
    <recommendedName>
        <fullName evidence="1">Protein kinase domain-containing protein</fullName>
    </recommendedName>
</protein>
<dbReference type="EMBL" id="PYDT01000005">
    <property type="protein sequence ID" value="THU59929.1"/>
    <property type="molecule type" value="Genomic_DNA"/>
</dbReference>
<keyword evidence="3" id="KW-1185">Reference proteome</keyword>
<dbReference type="PROSITE" id="PS50011">
    <property type="entry name" value="PROTEIN_KINASE_DOM"/>
    <property type="match status" value="1"/>
</dbReference>
<dbReference type="STRING" id="52838.A0A4S8JER7"/>
<gene>
    <name evidence="2" type="ORF">C4D60_Mb07t07220</name>
</gene>
<evidence type="ECO:0000313" key="2">
    <source>
        <dbReference type="EMBL" id="THU59929.1"/>
    </source>
</evidence>
<evidence type="ECO:0000259" key="1">
    <source>
        <dbReference type="PROSITE" id="PS50011"/>
    </source>
</evidence>
<dbReference type="AlphaFoldDB" id="A0A4S8JER7"/>
<sequence>MAKRNLHWNLQQNKDLSASLSCIPRYSYKEPHRTLQQFQDKRSFGPLYQATMPTGELVAVKVLAGNSIQGEKELPTEVLLLSRLHHRNLVNLVGYCVDKSQLKLINEFMVNGNLASLSCGRFNILI</sequence>
<evidence type="ECO:0000313" key="3">
    <source>
        <dbReference type="Proteomes" id="UP000317650"/>
    </source>
</evidence>
<comment type="caution">
    <text evidence="2">The sequence shown here is derived from an EMBL/GenBank/DDBJ whole genome shotgun (WGS) entry which is preliminary data.</text>
</comment>
<dbReference type="Proteomes" id="UP000317650">
    <property type="component" value="Chromosome 7"/>
</dbReference>
<dbReference type="Gene3D" id="3.30.200.20">
    <property type="entry name" value="Phosphorylase Kinase, domain 1"/>
    <property type="match status" value="1"/>
</dbReference>
<dbReference type="InterPro" id="IPR000719">
    <property type="entry name" value="Prot_kinase_dom"/>
</dbReference>
<dbReference type="GO" id="GO:0004672">
    <property type="term" value="F:protein kinase activity"/>
    <property type="evidence" value="ECO:0007669"/>
    <property type="project" value="InterPro"/>
</dbReference>